<dbReference type="Proteomes" id="UP000502894">
    <property type="component" value="Chromosome"/>
</dbReference>
<dbReference type="AlphaFoldDB" id="A0A6F8T6H4"/>
<organism evidence="1 2">
    <name type="scientific">Legionella antarctica</name>
    <dbReference type="NCBI Taxonomy" id="2708020"/>
    <lineage>
        <taxon>Bacteria</taxon>
        <taxon>Pseudomonadati</taxon>
        <taxon>Pseudomonadota</taxon>
        <taxon>Gammaproteobacteria</taxon>
        <taxon>Legionellales</taxon>
        <taxon>Legionellaceae</taxon>
        <taxon>Legionella</taxon>
    </lineage>
</organism>
<protein>
    <submittedName>
        <fullName evidence="1">Uncharacterized protein</fullName>
    </submittedName>
</protein>
<evidence type="ECO:0000313" key="2">
    <source>
        <dbReference type="Proteomes" id="UP000502894"/>
    </source>
</evidence>
<keyword evidence="2" id="KW-1185">Reference proteome</keyword>
<dbReference type="KEGG" id="lant:TUM19329_21110"/>
<reference evidence="1" key="1">
    <citation type="journal article" date="2020" name="Microbiol. Resour. Announc.">
        <title>Complete Genome Sequence of Novel Psychrotolerant Legionella Strain TUM19329, Isolated from Antarctic Lake Sediment.</title>
        <authorList>
            <person name="Shimada S."/>
            <person name="Nakai R."/>
            <person name="Aoki K."/>
            <person name="Shimoeda N."/>
            <person name="Ohno G."/>
            <person name="Miyazaki Y."/>
            <person name="Kudoh S."/>
            <person name="Imura S."/>
            <person name="Watanabe K."/>
            <person name="Ishii Y."/>
            <person name="Tateda K."/>
        </authorList>
    </citation>
    <scope>NUCLEOTIDE SEQUENCE [LARGE SCALE GENOMIC DNA]</scope>
    <source>
        <strain evidence="1">TUM19329</strain>
    </source>
</reference>
<accession>A0A6F8T6H4</accession>
<dbReference type="RefSeq" id="WP_173237272.1">
    <property type="nucleotide sequence ID" value="NZ_AP022839.1"/>
</dbReference>
<name>A0A6F8T6H4_9GAMM</name>
<proteinExistence type="predicted"/>
<sequence length="573" mass="64572">MTKRVILSFERTDPDDTIAFKQRIQLREASKGVEIALDDIVVLYPADISQDQYMTWSGTEPSEEDKQVLQSLKGGDKIYLWGHGSPNSGYIPGAFYTEIADYLAKGLNKDNFSPSKGALDVSVEICTGARGGQHGKNSFAALIHSYLGKIGIHSTVTGRLNILWIDQETLRTEGTKTIDRAYYALSQIGIPISAERYKHQDARSKVTYMWDPNEYEHQIRIDSYRKGLKDAFIVLKGQILTKVNAPESTVLDFGKLHKKLLTVELLLANDNEALDTKLLESGTKELYDYCEQIIGFDQKTLTDLGFERFNMAMKRKAHADGFVRENTGLLKSDPKRPIEENTFAELISDLPQFKKLDEIVSQVKEKENVPEAVFDVVGSREKKGESNYYANFFTVARKHLLVQNDGTMNISDNLTKPMLLVNKMLETVFLDETKTLKQKEVVFKKLKKELDSYYTPSLFNKFKSMVRGILFGLVVGFKERHEASFLEAIPNLFFSAYSQGHYSVSTYIYSCGEVEKVVNICSAALKNSAPENTQEIHVSSLPSFFNNAGVAKDHNAIETHNENEIEPNKGGKP</sequence>
<evidence type="ECO:0000313" key="1">
    <source>
        <dbReference type="EMBL" id="BCA95750.1"/>
    </source>
</evidence>
<dbReference type="EMBL" id="AP022839">
    <property type="protein sequence ID" value="BCA95750.1"/>
    <property type="molecule type" value="Genomic_DNA"/>
</dbReference>
<gene>
    <name evidence="1" type="ORF">TUM19329_21110</name>
</gene>